<dbReference type="Proteomes" id="UP001162992">
    <property type="component" value="Chromosome 2"/>
</dbReference>
<comment type="caution">
    <text evidence="1">The sequence shown here is derived from an EMBL/GenBank/DDBJ whole genome shotgun (WGS) entry which is preliminary data.</text>
</comment>
<sequence>MLHNSLSAVFPATTDDWSDIAVATLLDCYSSKYMELNRGSIRAKGWEEVISKLNTLCAEGKPIFTYRRCKNKLDVMKRRFKLENDKKLTNGGASSDWPWFAKMEEIMGGCPKYAGMPRAIESSDRVTCSLDRLHNTVSFHDLKPGVAASEIAARVIRVNSRNENQHLENDVTEAIHVADLTAPFCAEQEQGSIFSDAIGTDSKPSSLPGVSTTASRKRRKNHYSPGRQAKEIAHLVIEALERIELRRLEVMKEMEVRRHETYLQIAKMIIESNMQCNARFCNSRQESSAVDPQGPL</sequence>
<evidence type="ECO:0000313" key="2">
    <source>
        <dbReference type="Proteomes" id="UP001162992"/>
    </source>
</evidence>
<evidence type="ECO:0000313" key="1">
    <source>
        <dbReference type="EMBL" id="KAJ7567444.1"/>
    </source>
</evidence>
<protein>
    <submittedName>
        <fullName evidence="1">Uncharacterized protein</fullName>
    </submittedName>
</protein>
<reference evidence="2" key="1">
    <citation type="journal article" date="2024" name="Proc. Natl. Acad. Sci. U.S.A.">
        <title>Extraordinary preservation of gene collinearity over three hundred million years revealed in homosporous lycophytes.</title>
        <authorList>
            <person name="Li C."/>
            <person name="Wickell D."/>
            <person name="Kuo L.Y."/>
            <person name="Chen X."/>
            <person name="Nie B."/>
            <person name="Liao X."/>
            <person name="Peng D."/>
            <person name="Ji J."/>
            <person name="Jenkins J."/>
            <person name="Williams M."/>
            <person name="Shu S."/>
            <person name="Plott C."/>
            <person name="Barry K."/>
            <person name="Rajasekar S."/>
            <person name="Grimwood J."/>
            <person name="Han X."/>
            <person name="Sun S."/>
            <person name="Hou Z."/>
            <person name="He W."/>
            <person name="Dai G."/>
            <person name="Sun C."/>
            <person name="Schmutz J."/>
            <person name="Leebens-Mack J.H."/>
            <person name="Li F.W."/>
            <person name="Wang L."/>
        </authorList>
    </citation>
    <scope>NUCLEOTIDE SEQUENCE [LARGE SCALE GENOMIC DNA]</scope>
    <source>
        <strain evidence="2">cv. PW_Plant_1</strain>
    </source>
</reference>
<dbReference type="EMBL" id="CM055093">
    <property type="protein sequence ID" value="KAJ7567444.1"/>
    <property type="molecule type" value="Genomic_DNA"/>
</dbReference>
<organism evidence="1 2">
    <name type="scientific">Diphasiastrum complanatum</name>
    <name type="common">Issler's clubmoss</name>
    <name type="synonym">Lycopodium complanatum</name>
    <dbReference type="NCBI Taxonomy" id="34168"/>
    <lineage>
        <taxon>Eukaryota</taxon>
        <taxon>Viridiplantae</taxon>
        <taxon>Streptophyta</taxon>
        <taxon>Embryophyta</taxon>
        <taxon>Tracheophyta</taxon>
        <taxon>Lycopodiopsida</taxon>
        <taxon>Lycopodiales</taxon>
        <taxon>Lycopodiaceae</taxon>
        <taxon>Lycopodioideae</taxon>
        <taxon>Diphasiastrum</taxon>
    </lineage>
</organism>
<name>A0ACC2ELP2_DIPCM</name>
<accession>A0ACC2ELP2</accession>
<proteinExistence type="predicted"/>
<gene>
    <name evidence="1" type="ORF">O6H91_02G147500</name>
</gene>
<keyword evidence="2" id="KW-1185">Reference proteome</keyword>